<evidence type="ECO:0000256" key="8">
    <source>
        <dbReference type="HAMAP-Rule" id="MF_00692"/>
    </source>
</evidence>
<feature type="binding site" evidence="8">
    <location>
        <position position="192"/>
    </location>
    <ligand>
        <name>ATP</name>
        <dbReference type="ChEBI" id="CHEBI:30616"/>
    </ligand>
</feature>
<feature type="binding site" evidence="8">
    <location>
        <position position="271"/>
    </location>
    <ligand>
        <name>ATP</name>
        <dbReference type="ChEBI" id="CHEBI:30616"/>
    </ligand>
</feature>
<dbReference type="PANTHER" id="PTHR32057">
    <property type="entry name" value="PROTEIN ADENYLYLTRANSFERASE SELO, MITOCHONDRIAL"/>
    <property type="match status" value="1"/>
</dbReference>
<evidence type="ECO:0000256" key="2">
    <source>
        <dbReference type="ARBA" id="ARBA00022679"/>
    </source>
</evidence>
<organism evidence="9 10">
    <name type="scientific">Brachybacterium epidermidis</name>
    <dbReference type="NCBI Taxonomy" id="2781983"/>
    <lineage>
        <taxon>Bacteria</taxon>
        <taxon>Bacillati</taxon>
        <taxon>Actinomycetota</taxon>
        <taxon>Actinomycetes</taxon>
        <taxon>Micrococcales</taxon>
        <taxon>Dermabacteraceae</taxon>
        <taxon>Brachybacterium</taxon>
    </lineage>
</organism>
<comment type="catalytic activity">
    <reaction evidence="8">
        <text>L-tyrosyl-[protein] + ATP = O-(5'-adenylyl)-L-tyrosyl-[protein] + diphosphate</text>
        <dbReference type="Rhea" id="RHEA:54288"/>
        <dbReference type="Rhea" id="RHEA-COMP:10136"/>
        <dbReference type="Rhea" id="RHEA-COMP:13846"/>
        <dbReference type="ChEBI" id="CHEBI:30616"/>
        <dbReference type="ChEBI" id="CHEBI:33019"/>
        <dbReference type="ChEBI" id="CHEBI:46858"/>
        <dbReference type="ChEBI" id="CHEBI:83624"/>
        <dbReference type="EC" id="2.7.7.108"/>
    </reaction>
</comment>
<dbReference type="PANTHER" id="PTHR32057:SF14">
    <property type="entry name" value="PROTEIN ADENYLYLTRANSFERASE SELO, MITOCHONDRIAL"/>
    <property type="match status" value="1"/>
</dbReference>
<dbReference type="Proteomes" id="UP000644727">
    <property type="component" value="Unassembled WGS sequence"/>
</dbReference>
<name>A0ABR9VZE5_9MICO</name>
<sequence>MPMIDSPATTPTTPSIPALQQTYAETVPELSVPHQAEAPPSPQLTWLNEELAAELGYDPEWLRGPEGLALLTGQVPDTTAQVYAGHQFGQPNPQLGDGRAVLLGDIVAPDGRHFDLHLKGAGRTPFARAGDGKAPLGPMLREAVIGESLHALGILTTRALAVVSTGERIRPRQGITPEPGAMLIRVASSHLRVGTFEYAAWHLGPDVLRPLADHAIDRHHPAAGDAENPYLELLRCVAEAQARLVAQWMLVGFVHGVMNTDNMTISGQGIDYGPCAFLDEHRARAVFSSIDQQGRYAYGNQPGIALWNLSRFAETLLPVIAPDEPEAGIEAATAVLQGYEPAYLDAWTRGMAAKLGVPESPGPGAAAGTSTDAASDADAASDSAGVQLAAVRALGEDLLALLEAQAVDHTRFFRALTGGTARELFADPAPFEQWDRRRVGLGGSSPRDDVNPVYIPRNVHLDAALRGAHLGDLSGVEEMMEAVRSPFHARAHLEHLAGPGEGGDVFLIYCGT</sequence>
<evidence type="ECO:0000256" key="5">
    <source>
        <dbReference type="ARBA" id="ARBA00022741"/>
    </source>
</evidence>
<keyword evidence="10" id="KW-1185">Reference proteome</keyword>
<dbReference type="Pfam" id="PF02696">
    <property type="entry name" value="SelO"/>
    <property type="match status" value="1"/>
</dbReference>
<keyword evidence="5 8" id="KW-0547">Nucleotide-binding</keyword>
<comment type="caution">
    <text evidence="9">The sequence shown here is derived from an EMBL/GenBank/DDBJ whole genome shotgun (WGS) entry which is preliminary data.</text>
</comment>
<feature type="binding site" evidence="8">
    <location>
        <position position="262"/>
    </location>
    <ligand>
        <name>Mg(2+)</name>
        <dbReference type="ChEBI" id="CHEBI:18420"/>
    </ligand>
</feature>
<comment type="catalytic activity">
    <reaction evidence="8">
        <text>L-seryl-[protein] + UTP = O-(5'-uridylyl)-L-seryl-[protein] + diphosphate</text>
        <dbReference type="Rhea" id="RHEA:64604"/>
        <dbReference type="Rhea" id="RHEA-COMP:9863"/>
        <dbReference type="Rhea" id="RHEA-COMP:16635"/>
        <dbReference type="ChEBI" id="CHEBI:29999"/>
        <dbReference type="ChEBI" id="CHEBI:33019"/>
        <dbReference type="ChEBI" id="CHEBI:46398"/>
        <dbReference type="ChEBI" id="CHEBI:156051"/>
    </reaction>
</comment>
<dbReference type="EC" id="2.7.7.-" evidence="8"/>
<comment type="function">
    <text evidence="8">Nucleotidyltransferase involved in the post-translational modification of proteins. It can catalyze the addition of adenosine monophosphate (AMP) or uridine monophosphate (UMP) to a protein, resulting in modifications known as AMPylation and UMPylation.</text>
</comment>
<dbReference type="EC" id="2.7.7.108" evidence="8"/>
<keyword evidence="6 8" id="KW-0067">ATP-binding</keyword>
<keyword evidence="4 8" id="KW-0479">Metal-binding</keyword>
<feature type="binding site" evidence="8">
    <location>
        <position position="98"/>
    </location>
    <ligand>
        <name>ATP</name>
        <dbReference type="ChEBI" id="CHEBI:30616"/>
    </ligand>
</feature>
<feature type="binding site" evidence="8">
    <location>
        <position position="99"/>
    </location>
    <ligand>
        <name>ATP</name>
        <dbReference type="ChEBI" id="CHEBI:30616"/>
    </ligand>
</feature>
<keyword evidence="8" id="KW-0464">Manganese</keyword>
<gene>
    <name evidence="8" type="primary">ydiU</name>
    <name evidence="8" type="synonym">selO</name>
    <name evidence="9" type="ORF">IOE58_03340</name>
</gene>
<evidence type="ECO:0000256" key="1">
    <source>
        <dbReference type="ARBA" id="ARBA00009747"/>
    </source>
</evidence>
<comment type="similarity">
    <text evidence="1 8">Belongs to the SELO family.</text>
</comment>
<dbReference type="EMBL" id="JADEYR010000002">
    <property type="protein sequence ID" value="MBE9403263.1"/>
    <property type="molecule type" value="Genomic_DNA"/>
</dbReference>
<comment type="catalytic activity">
    <reaction evidence="8">
        <text>L-seryl-[protein] + ATP = 3-O-(5'-adenylyl)-L-seryl-[protein] + diphosphate</text>
        <dbReference type="Rhea" id="RHEA:58120"/>
        <dbReference type="Rhea" id="RHEA-COMP:9863"/>
        <dbReference type="Rhea" id="RHEA-COMP:15073"/>
        <dbReference type="ChEBI" id="CHEBI:29999"/>
        <dbReference type="ChEBI" id="CHEBI:30616"/>
        <dbReference type="ChEBI" id="CHEBI:33019"/>
        <dbReference type="ChEBI" id="CHEBI:142516"/>
        <dbReference type="EC" id="2.7.7.108"/>
    </reaction>
</comment>
<comment type="catalytic activity">
    <reaction evidence="8">
        <text>L-histidyl-[protein] + UTP = N(tele)-(5'-uridylyl)-L-histidyl-[protein] + diphosphate</text>
        <dbReference type="Rhea" id="RHEA:83891"/>
        <dbReference type="Rhea" id="RHEA-COMP:9745"/>
        <dbReference type="Rhea" id="RHEA-COMP:20239"/>
        <dbReference type="ChEBI" id="CHEBI:29979"/>
        <dbReference type="ChEBI" id="CHEBI:33019"/>
        <dbReference type="ChEBI" id="CHEBI:46398"/>
        <dbReference type="ChEBI" id="CHEBI:233474"/>
    </reaction>
</comment>
<protein>
    <recommendedName>
        <fullName evidence="8">Protein nucleotidyltransferase YdiU</fullName>
        <ecNumber evidence="8">2.7.7.-</ecNumber>
    </recommendedName>
    <alternativeName>
        <fullName evidence="8">Protein adenylyltransferase YdiU</fullName>
        <ecNumber evidence="8">2.7.7.108</ecNumber>
    </alternativeName>
    <alternativeName>
        <fullName evidence="8">Protein uridylyltransferase YdiU</fullName>
        <ecNumber evidence="8">2.7.7.-</ecNumber>
    </alternativeName>
</protein>
<comment type="cofactor">
    <cofactor evidence="8">
        <name>Mg(2+)</name>
        <dbReference type="ChEBI" id="CHEBI:18420"/>
    </cofactor>
    <cofactor evidence="8">
        <name>Mn(2+)</name>
        <dbReference type="ChEBI" id="CHEBI:29035"/>
    </cofactor>
</comment>
<evidence type="ECO:0000313" key="10">
    <source>
        <dbReference type="Proteomes" id="UP000644727"/>
    </source>
</evidence>
<comment type="catalytic activity">
    <reaction evidence="8">
        <text>L-tyrosyl-[protein] + UTP = O-(5'-uridylyl)-L-tyrosyl-[protein] + diphosphate</text>
        <dbReference type="Rhea" id="RHEA:83887"/>
        <dbReference type="Rhea" id="RHEA-COMP:10136"/>
        <dbReference type="Rhea" id="RHEA-COMP:20238"/>
        <dbReference type="ChEBI" id="CHEBI:33019"/>
        <dbReference type="ChEBI" id="CHEBI:46398"/>
        <dbReference type="ChEBI" id="CHEBI:46858"/>
        <dbReference type="ChEBI" id="CHEBI:90602"/>
    </reaction>
</comment>
<feature type="binding site" evidence="8">
    <location>
        <position position="132"/>
    </location>
    <ligand>
        <name>ATP</name>
        <dbReference type="ChEBI" id="CHEBI:30616"/>
    </ligand>
</feature>
<feature type="binding site" evidence="8">
    <location>
        <position position="96"/>
    </location>
    <ligand>
        <name>ATP</name>
        <dbReference type="ChEBI" id="CHEBI:30616"/>
    </ligand>
</feature>
<evidence type="ECO:0000313" key="9">
    <source>
        <dbReference type="EMBL" id="MBE9403263.1"/>
    </source>
</evidence>
<evidence type="ECO:0000256" key="4">
    <source>
        <dbReference type="ARBA" id="ARBA00022723"/>
    </source>
</evidence>
<proteinExistence type="inferred from homology"/>
<keyword evidence="3 8" id="KW-0548">Nucleotidyltransferase</keyword>
<comment type="catalytic activity">
    <reaction evidence="8">
        <text>L-threonyl-[protein] + ATP = 3-O-(5'-adenylyl)-L-threonyl-[protein] + diphosphate</text>
        <dbReference type="Rhea" id="RHEA:54292"/>
        <dbReference type="Rhea" id="RHEA-COMP:11060"/>
        <dbReference type="Rhea" id="RHEA-COMP:13847"/>
        <dbReference type="ChEBI" id="CHEBI:30013"/>
        <dbReference type="ChEBI" id="CHEBI:30616"/>
        <dbReference type="ChEBI" id="CHEBI:33019"/>
        <dbReference type="ChEBI" id="CHEBI:138113"/>
        <dbReference type="EC" id="2.7.7.108"/>
    </reaction>
</comment>
<keyword evidence="2 8" id="KW-0808">Transferase</keyword>
<evidence type="ECO:0000256" key="3">
    <source>
        <dbReference type="ARBA" id="ARBA00022695"/>
    </source>
</evidence>
<feature type="binding site" evidence="8">
    <location>
        <position position="119"/>
    </location>
    <ligand>
        <name>ATP</name>
        <dbReference type="ChEBI" id="CHEBI:30616"/>
    </ligand>
</feature>
<dbReference type="InterPro" id="IPR003846">
    <property type="entry name" value="SelO"/>
</dbReference>
<feature type="binding site" evidence="8">
    <location>
        <position position="131"/>
    </location>
    <ligand>
        <name>ATP</name>
        <dbReference type="ChEBI" id="CHEBI:30616"/>
    </ligand>
</feature>
<feature type="binding site" evidence="8">
    <location>
        <position position="271"/>
    </location>
    <ligand>
        <name>Mg(2+)</name>
        <dbReference type="ChEBI" id="CHEBI:18420"/>
    </ligand>
</feature>
<feature type="active site" description="Proton acceptor" evidence="8">
    <location>
        <position position="261"/>
    </location>
</feature>
<dbReference type="RefSeq" id="WP_193865012.1">
    <property type="nucleotide sequence ID" value="NZ_JADEYR010000002.1"/>
</dbReference>
<accession>A0ABR9VZE5</accession>
<reference evidence="9 10" key="1">
    <citation type="submission" date="2020-10" db="EMBL/GenBank/DDBJ databases">
        <title>Draft genome and description of Brachybacterium epidermidis sp nov.</title>
        <authorList>
            <person name="Boxberger M."/>
            <person name="La Scola B."/>
        </authorList>
    </citation>
    <scope>NUCLEOTIDE SEQUENCE [LARGE SCALE GENOMIC DNA]</scope>
    <source>
        <strain evidence="9 10">Marseille-Q2903</strain>
    </source>
</reference>
<dbReference type="HAMAP" id="MF_00692">
    <property type="entry name" value="SelO"/>
    <property type="match status" value="1"/>
</dbReference>
<evidence type="ECO:0000256" key="7">
    <source>
        <dbReference type="ARBA" id="ARBA00022842"/>
    </source>
</evidence>
<keyword evidence="7 8" id="KW-0460">Magnesium</keyword>
<feature type="binding site" evidence="8">
    <location>
        <position position="185"/>
    </location>
    <ligand>
        <name>ATP</name>
        <dbReference type="ChEBI" id="CHEBI:30616"/>
    </ligand>
</feature>
<evidence type="ECO:0000256" key="6">
    <source>
        <dbReference type="ARBA" id="ARBA00022840"/>
    </source>
</evidence>